<dbReference type="Pfam" id="PF00816">
    <property type="entry name" value="Histone_HNS"/>
    <property type="match status" value="1"/>
</dbReference>
<accession>A0ABM8XD75</accession>
<feature type="domain" description="DNA-binding protein H-NS-like C-terminal" evidence="2">
    <location>
        <begin position="66"/>
        <end position="112"/>
    </location>
</feature>
<dbReference type="EMBL" id="CAJZAG010000007">
    <property type="protein sequence ID" value="CAG9178043.1"/>
    <property type="molecule type" value="Genomic_DNA"/>
</dbReference>
<dbReference type="Gene3D" id="4.10.430.10">
    <property type="entry name" value="Histone-like protein H-NS, C-terminal domain"/>
    <property type="match status" value="1"/>
</dbReference>
<keyword evidence="4" id="KW-1185">Reference proteome</keyword>
<proteinExistence type="predicted"/>
<dbReference type="InterPro" id="IPR027444">
    <property type="entry name" value="H-NS_C_dom"/>
</dbReference>
<organism evidence="3 4">
    <name type="scientific">Cupriavidus pampae</name>
    <dbReference type="NCBI Taxonomy" id="659251"/>
    <lineage>
        <taxon>Bacteria</taxon>
        <taxon>Pseudomonadati</taxon>
        <taxon>Pseudomonadota</taxon>
        <taxon>Betaproteobacteria</taxon>
        <taxon>Burkholderiales</taxon>
        <taxon>Burkholderiaceae</taxon>
        <taxon>Cupriavidus</taxon>
    </lineage>
</organism>
<dbReference type="InterPro" id="IPR037150">
    <property type="entry name" value="H-NS_C_dom_sf"/>
</dbReference>
<dbReference type="SMART" id="SM00528">
    <property type="entry name" value="HNS"/>
    <property type="match status" value="1"/>
</dbReference>
<evidence type="ECO:0000313" key="3">
    <source>
        <dbReference type="EMBL" id="CAG9178043.1"/>
    </source>
</evidence>
<reference evidence="3 4" key="1">
    <citation type="submission" date="2021-08" db="EMBL/GenBank/DDBJ databases">
        <authorList>
            <person name="Peeters C."/>
        </authorList>
    </citation>
    <scope>NUCLEOTIDE SEQUENCE [LARGE SCALE GENOMIC DNA]</scope>
    <source>
        <strain evidence="3 4">LMG 32289</strain>
    </source>
</reference>
<evidence type="ECO:0000259" key="2">
    <source>
        <dbReference type="SMART" id="SM00528"/>
    </source>
</evidence>
<sequence>MDAVREVAGDEAAERIGTMKKDAMIGAAEEYLAGRRWLPTILRDPQAAAKTAASSAPTRDPAPATTPAKPIVKSKVVRYTDAAGNTWAGRGKRPAWVEQALKDGKSLDDLLATESTVATEEA</sequence>
<evidence type="ECO:0000313" key="4">
    <source>
        <dbReference type="Proteomes" id="UP000706525"/>
    </source>
</evidence>
<gene>
    <name evidence="3" type="ORF">LMG32289_03977</name>
</gene>
<comment type="caution">
    <text evidence="3">The sequence shown here is derived from an EMBL/GenBank/DDBJ whole genome shotgun (WGS) entry which is preliminary data.</text>
</comment>
<feature type="compositionally biased region" description="Low complexity" evidence="1">
    <location>
        <begin position="47"/>
        <end position="68"/>
    </location>
</feature>
<protein>
    <recommendedName>
        <fullName evidence="2">DNA-binding protein H-NS-like C-terminal domain-containing protein</fullName>
    </recommendedName>
</protein>
<evidence type="ECO:0000256" key="1">
    <source>
        <dbReference type="SAM" id="MobiDB-lite"/>
    </source>
</evidence>
<feature type="region of interest" description="Disordered" evidence="1">
    <location>
        <begin position="45"/>
        <end position="69"/>
    </location>
</feature>
<dbReference type="RefSeq" id="WP_223991369.1">
    <property type="nucleotide sequence ID" value="NZ_CAJZAG010000007.1"/>
</dbReference>
<dbReference type="SUPFAM" id="SSF81273">
    <property type="entry name" value="H-NS histone-like proteins"/>
    <property type="match status" value="1"/>
</dbReference>
<name>A0ABM8XD75_9BURK</name>
<dbReference type="Proteomes" id="UP000706525">
    <property type="component" value="Unassembled WGS sequence"/>
</dbReference>